<dbReference type="EMBL" id="CP019336">
    <property type="protein sequence ID" value="AUC23425.1"/>
    <property type="molecule type" value="Genomic_DNA"/>
</dbReference>
<evidence type="ECO:0000256" key="4">
    <source>
        <dbReference type="RuleBase" id="RU361188"/>
    </source>
</evidence>
<dbReference type="Pfam" id="PF02055">
    <property type="entry name" value="Glyco_hydro_30"/>
    <property type="match status" value="1"/>
</dbReference>
<dbReference type="PANTHER" id="PTHR11069:SF23">
    <property type="entry name" value="LYSOSOMAL ACID GLUCOSYLCERAMIDASE"/>
    <property type="match status" value="1"/>
</dbReference>
<evidence type="ECO:0000256" key="3">
    <source>
        <dbReference type="ARBA" id="ARBA00022801"/>
    </source>
</evidence>
<dbReference type="PRINTS" id="PR00843">
    <property type="entry name" value="GLHYDRLASE30"/>
</dbReference>
<proteinExistence type="inferred from homology"/>
<reference evidence="6 7" key="1">
    <citation type="submission" date="2017-02" db="EMBL/GenBank/DDBJ databases">
        <title>Trade-off between light-utilization and light-protection in marine flavobacteria.</title>
        <authorList>
            <person name="Kumagai Y."/>
            <person name="Yoshizawa S."/>
            <person name="Kogure K."/>
            <person name="Iwasaki W."/>
        </authorList>
    </citation>
    <scope>NUCLEOTIDE SEQUENCE [LARGE SCALE GENOMIC DNA]</scope>
    <source>
        <strain evidence="6 7">KCTC 23670</strain>
    </source>
</reference>
<evidence type="ECO:0000313" key="7">
    <source>
        <dbReference type="Proteomes" id="UP000232721"/>
    </source>
</evidence>
<protein>
    <recommendedName>
        <fullName evidence="5">Glycosyl hydrolase family 30 TIM-barrel domain-containing protein</fullName>
    </recommendedName>
</protein>
<keyword evidence="4" id="KW-0326">Glycosidase</keyword>
<evidence type="ECO:0000313" key="6">
    <source>
        <dbReference type="EMBL" id="AUC23425.1"/>
    </source>
</evidence>
<dbReference type="RefSeq" id="WP_208889467.1">
    <property type="nucleotide sequence ID" value="NZ_CP019336.1"/>
</dbReference>
<dbReference type="SUPFAM" id="SSF51445">
    <property type="entry name" value="(Trans)glycosidases"/>
    <property type="match status" value="1"/>
</dbReference>
<comment type="similarity">
    <text evidence="1 4">Belongs to the glycosyl hydrolase 30 family.</text>
</comment>
<dbReference type="Proteomes" id="UP000232721">
    <property type="component" value="Chromosome"/>
</dbReference>
<dbReference type="Gene3D" id="3.20.20.80">
    <property type="entry name" value="Glycosidases"/>
    <property type="match status" value="1"/>
</dbReference>
<gene>
    <name evidence="6" type="ORF">BTO15_15535</name>
</gene>
<dbReference type="InterPro" id="IPR033453">
    <property type="entry name" value="Glyco_hydro_30_TIM-barrel"/>
</dbReference>
<keyword evidence="7" id="KW-1185">Reference proteome</keyword>
<dbReference type="InterPro" id="IPR001139">
    <property type="entry name" value="Glyco_hydro_30"/>
</dbReference>
<accession>A0ABM6Q2E8</accession>
<sequence length="459" mass="52275">MRKLIITALCYFLFIISINAQSKVFYVDLKEGKEIPAQPILEYTQNSNNEKAQKIVVYPSIEFQEIEGVGGAFNEIGGLALMSLPQESRENVMRNLFSEDGAQFSFSRTAIGASDFGADAYSYSEVAEDYTMEHFSIEREKKSVLPYIKMAFKYNPKMKLFASPWSPPGWMKSSGIMDQGKNNRDQNKLKDDPKVYEAYALYFSKYVNSYANEGIKIDRILVQNETDANTNYPSNVMQPAQMYQFIQQYLRPNFNKNNMKTEIWAGTFRTYGALDALEFANTEGYLNAVDGIGLQYTNTNYLKDLSFLAKDTPTMHTEGVCYNGKNNMEQAYNRLGEIASYINFGVPNYCYWNMILDETGKSGWNWKQNSLINIDRKNQTVTYNPDYAVIALLSKYMQPGSKRIASFSKETLISIKKESKVYLFVQNNPDTEKNYECIEAGKTVATATIPSKSVAVIVY</sequence>
<dbReference type="InterPro" id="IPR017853">
    <property type="entry name" value="GH"/>
</dbReference>
<dbReference type="InterPro" id="IPR013780">
    <property type="entry name" value="Glyco_hydro_b"/>
</dbReference>
<evidence type="ECO:0000256" key="2">
    <source>
        <dbReference type="ARBA" id="ARBA00022729"/>
    </source>
</evidence>
<evidence type="ECO:0000256" key="1">
    <source>
        <dbReference type="ARBA" id="ARBA00005382"/>
    </source>
</evidence>
<feature type="domain" description="Glycosyl hydrolase family 30 TIM-barrel" evidence="5">
    <location>
        <begin position="66"/>
        <end position="255"/>
    </location>
</feature>
<keyword evidence="2" id="KW-0732">Signal</keyword>
<dbReference type="Gene3D" id="2.60.40.1180">
    <property type="entry name" value="Golgi alpha-mannosidase II"/>
    <property type="match status" value="1"/>
</dbReference>
<evidence type="ECO:0000259" key="5">
    <source>
        <dbReference type="Pfam" id="PF02055"/>
    </source>
</evidence>
<keyword evidence="3 4" id="KW-0378">Hydrolase</keyword>
<organism evidence="6 7">
    <name type="scientific">Polaribacter sejongensis</name>
    <dbReference type="NCBI Taxonomy" id="985043"/>
    <lineage>
        <taxon>Bacteria</taxon>
        <taxon>Pseudomonadati</taxon>
        <taxon>Bacteroidota</taxon>
        <taxon>Flavobacteriia</taxon>
        <taxon>Flavobacteriales</taxon>
        <taxon>Flavobacteriaceae</taxon>
    </lineage>
</organism>
<name>A0ABM6Q2E8_9FLAO</name>
<dbReference type="PANTHER" id="PTHR11069">
    <property type="entry name" value="GLUCOSYLCERAMIDASE"/>
    <property type="match status" value="1"/>
</dbReference>